<comment type="similarity">
    <text evidence="1">Belongs to the bactofilin family.</text>
</comment>
<dbReference type="EMBL" id="JAPDMX010000020">
    <property type="protein sequence ID" value="MCW3172468.1"/>
    <property type="molecule type" value="Genomic_DNA"/>
</dbReference>
<evidence type="ECO:0000313" key="4">
    <source>
        <dbReference type="Proteomes" id="UP001163714"/>
    </source>
</evidence>
<reference evidence="3" key="1">
    <citation type="submission" date="2022-10" db="EMBL/GenBank/DDBJ databases">
        <title>Shewanella flava sp. nov, isolated from the estuary of the Fenhe River into the Yellow River.</title>
        <authorList>
            <person name="Li Y."/>
        </authorList>
    </citation>
    <scope>NUCLEOTIDE SEQUENCE</scope>
    <source>
        <strain evidence="3">FYR11-62</strain>
    </source>
</reference>
<evidence type="ECO:0000256" key="1">
    <source>
        <dbReference type="ARBA" id="ARBA00044755"/>
    </source>
</evidence>
<name>A0ABT3I8X6_9GAMM</name>
<accession>A0ABT3I8X6</accession>
<dbReference type="Pfam" id="PF04519">
    <property type="entry name" value="Bactofilin"/>
    <property type="match status" value="1"/>
</dbReference>
<feature type="region of interest" description="Disordered" evidence="2">
    <location>
        <begin position="262"/>
        <end position="286"/>
    </location>
</feature>
<organism evidence="3 4">
    <name type="scientific">Shewanella subflava</name>
    <dbReference type="NCBI Taxonomy" id="2986476"/>
    <lineage>
        <taxon>Bacteria</taxon>
        <taxon>Pseudomonadati</taxon>
        <taxon>Pseudomonadota</taxon>
        <taxon>Gammaproteobacteria</taxon>
        <taxon>Alteromonadales</taxon>
        <taxon>Shewanellaceae</taxon>
        <taxon>Shewanella</taxon>
    </lineage>
</organism>
<dbReference type="InterPro" id="IPR007607">
    <property type="entry name" value="BacA/B"/>
</dbReference>
<evidence type="ECO:0000313" key="3">
    <source>
        <dbReference type="EMBL" id="MCW3172468.1"/>
    </source>
</evidence>
<gene>
    <name evidence="3" type="ORF">OHT75_08260</name>
</gene>
<dbReference type="PANTHER" id="PTHR35024:SF4">
    <property type="entry name" value="POLYMER-FORMING CYTOSKELETAL PROTEIN"/>
    <property type="match status" value="1"/>
</dbReference>
<dbReference type="PANTHER" id="PTHR35024">
    <property type="entry name" value="HYPOTHETICAL CYTOSOLIC PROTEIN"/>
    <property type="match status" value="1"/>
</dbReference>
<proteinExistence type="inferred from homology"/>
<keyword evidence="4" id="KW-1185">Reference proteome</keyword>
<sequence length="286" mass="30576">MNNKGKGITYIGAEMALNGEVDIKGPALIAGKITGIVRSSDQIKIEPGGEIDGEVFCQDLRVSGTLKGKLFCNKLVIVATGVVEADVSSHEMEIYDGGQFIGMRTTGPEASVLPLPTEVVIHDAAQQPLSSSPKIHKVTEAQNNPLGQTTKNIETADDEVQPSKTSNKKILSVTALMLFTVGLWQVGWGDFLASPKPASNEPALFTQPSPVAESITERNAAKLLKDVQNEHSFIEQREELVNAGLADPDVAMEDLDAMAASNALMNDDNEPKAAIETQPENEIDAK</sequence>
<dbReference type="Proteomes" id="UP001163714">
    <property type="component" value="Unassembled WGS sequence"/>
</dbReference>
<evidence type="ECO:0000256" key="2">
    <source>
        <dbReference type="SAM" id="MobiDB-lite"/>
    </source>
</evidence>
<protein>
    <submittedName>
        <fullName evidence="3">Polymer-forming cytoskeletal protein</fullName>
    </submittedName>
</protein>
<dbReference type="RefSeq" id="WP_264726015.1">
    <property type="nucleotide sequence ID" value="NZ_JAPDMX010000020.1"/>
</dbReference>
<comment type="caution">
    <text evidence="3">The sequence shown here is derived from an EMBL/GenBank/DDBJ whole genome shotgun (WGS) entry which is preliminary data.</text>
</comment>